<dbReference type="Gene3D" id="3.10.20.90">
    <property type="entry name" value="Phosphatidylinositol 3-kinase Catalytic Subunit, Chain A, domain 1"/>
    <property type="match status" value="1"/>
</dbReference>
<dbReference type="SUPFAM" id="SSF54236">
    <property type="entry name" value="Ubiquitin-like"/>
    <property type="match status" value="1"/>
</dbReference>
<feature type="region of interest" description="Disordered" evidence="2">
    <location>
        <begin position="54"/>
        <end position="109"/>
    </location>
</feature>
<evidence type="ECO:0000313" key="4">
    <source>
        <dbReference type="EnsemblPlants" id="HORVU.MOREX.r3.5HG0507220.1.CDS1"/>
    </source>
</evidence>
<dbReference type="Proteomes" id="UP000011116">
    <property type="component" value="Chromosome 5H"/>
</dbReference>
<dbReference type="InterPro" id="IPR000626">
    <property type="entry name" value="Ubiquitin-like_dom"/>
</dbReference>
<dbReference type="PANTHER" id="PTHR10666">
    <property type="entry name" value="UBIQUITIN"/>
    <property type="match status" value="1"/>
</dbReference>
<organism evidence="4 5">
    <name type="scientific">Hordeum vulgare subsp. vulgare</name>
    <name type="common">Domesticated barley</name>
    <dbReference type="NCBI Taxonomy" id="112509"/>
    <lineage>
        <taxon>Eukaryota</taxon>
        <taxon>Viridiplantae</taxon>
        <taxon>Streptophyta</taxon>
        <taxon>Embryophyta</taxon>
        <taxon>Tracheophyta</taxon>
        <taxon>Spermatophyta</taxon>
        <taxon>Magnoliopsida</taxon>
        <taxon>Liliopsida</taxon>
        <taxon>Poales</taxon>
        <taxon>Poaceae</taxon>
        <taxon>BOP clade</taxon>
        <taxon>Pooideae</taxon>
        <taxon>Triticodae</taxon>
        <taxon>Triticeae</taxon>
        <taxon>Hordeinae</taxon>
        <taxon>Hordeum</taxon>
    </lineage>
</organism>
<protein>
    <recommendedName>
        <fullName evidence="3">Ubiquitin-like domain-containing protein</fullName>
    </recommendedName>
</protein>
<dbReference type="InterPro" id="IPR029071">
    <property type="entry name" value="Ubiquitin-like_domsf"/>
</dbReference>
<evidence type="ECO:0000313" key="5">
    <source>
        <dbReference type="Proteomes" id="UP000011116"/>
    </source>
</evidence>
<evidence type="ECO:0000256" key="1">
    <source>
        <dbReference type="ARBA" id="ARBA00022499"/>
    </source>
</evidence>
<reference evidence="5" key="1">
    <citation type="journal article" date="2012" name="Nature">
        <title>A physical, genetic and functional sequence assembly of the barley genome.</title>
        <authorList>
            <consortium name="The International Barley Genome Sequencing Consortium"/>
            <person name="Mayer K.F."/>
            <person name="Waugh R."/>
            <person name="Brown J.W."/>
            <person name="Schulman A."/>
            <person name="Langridge P."/>
            <person name="Platzer M."/>
            <person name="Fincher G.B."/>
            <person name="Muehlbauer G.J."/>
            <person name="Sato K."/>
            <person name="Close T.J."/>
            <person name="Wise R.P."/>
            <person name="Stein N."/>
        </authorList>
    </citation>
    <scope>NUCLEOTIDE SEQUENCE [LARGE SCALE GENOMIC DNA]</scope>
    <source>
        <strain evidence="5">cv. Morex</strain>
    </source>
</reference>
<dbReference type="Gramene" id="HORVU.MOREX.r2.5HG0421150.1">
    <property type="protein sequence ID" value="HORVU.MOREX.r2.5HG0421150.1.CDS.1"/>
    <property type="gene ID" value="HORVU.MOREX.r2.5HG0421150"/>
</dbReference>
<reference evidence="4" key="2">
    <citation type="submission" date="2020-10" db="EMBL/GenBank/DDBJ databases">
        <authorList>
            <person name="Scholz U."/>
            <person name="Mascher M."/>
            <person name="Fiebig A."/>
        </authorList>
    </citation>
    <scope>NUCLEOTIDE SEQUENCE [LARGE SCALE GENOMIC DNA]</scope>
    <source>
        <strain evidence="4">cv. Morex</strain>
    </source>
</reference>
<reference evidence="4" key="3">
    <citation type="submission" date="2022-01" db="UniProtKB">
        <authorList>
            <consortium name="EnsemblPlants"/>
        </authorList>
    </citation>
    <scope>IDENTIFICATION</scope>
    <source>
        <strain evidence="4">subsp. vulgare</strain>
    </source>
</reference>
<dbReference type="Pfam" id="PF00240">
    <property type="entry name" value="ubiquitin"/>
    <property type="match status" value="1"/>
</dbReference>
<dbReference type="PROSITE" id="PS50053">
    <property type="entry name" value="UBIQUITIN_2"/>
    <property type="match status" value="1"/>
</dbReference>
<dbReference type="Gramene" id="HORVU.MOREX.r3.5HG0507220.1">
    <property type="protein sequence ID" value="HORVU.MOREX.r3.5HG0507220.1.CDS1"/>
    <property type="gene ID" value="HORVU.MOREX.r3.5HG0507220"/>
</dbReference>
<sequence length="109" mass="12105">MQIFVKTITGRTLMLEVESTDSVKAQIQDKQGITYGSQDPQQLPSLLFAGKQLDEEEDGRTLADSRAGGGEHRHRRQRQSSDPGQARSHLRIPRPTAAAVTPLRREAAR</sequence>
<dbReference type="GO" id="GO:0003729">
    <property type="term" value="F:mRNA binding"/>
    <property type="evidence" value="ECO:0007669"/>
    <property type="project" value="UniProtKB-ARBA"/>
</dbReference>
<feature type="domain" description="Ubiquitin-like" evidence="3">
    <location>
        <begin position="1"/>
        <end position="64"/>
    </location>
</feature>
<dbReference type="InterPro" id="IPR050158">
    <property type="entry name" value="Ubiquitin_ubiquitin-like"/>
</dbReference>
<evidence type="ECO:0000256" key="2">
    <source>
        <dbReference type="SAM" id="MobiDB-lite"/>
    </source>
</evidence>
<name>A0A8I7BF87_HORVV</name>
<accession>A0A8I7BF87</accession>
<dbReference type="EnsemblPlants" id="HORVU.MOREX.r3.5HG0507220.1">
    <property type="protein sequence ID" value="HORVU.MOREX.r3.5HG0507220.1.CDS1"/>
    <property type="gene ID" value="HORVU.MOREX.r3.5HG0507220"/>
</dbReference>
<dbReference type="SMR" id="A0A8I7BF87"/>
<proteinExistence type="predicted"/>
<keyword evidence="1" id="KW-1017">Isopeptide bond</keyword>
<dbReference type="AlphaFoldDB" id="A0A8I7BF87"/>
<keyword evidence="5" id="KW-1185">Reference proteome</keyword>
<evidence type="ECO:0000259" key="3">
    <source>
        <dbReference type="PROSITE" id="PS50053"/>
    </source>
</evidence>